<dbReference type="AlphaFoldDB" id="A0A4R5B531"/>
<evidence type="ECO:0000256" key="1">
    <source>
        <dbReference type="SAM" id="Phobius"/>
    </source>
</evidence>
<keyword evidence="1" id="KW-0472">Membrane</keyword>
<dbReference type="PROSITE" id="PS51257">
    <property type="entry name" value="PROKAR_LIPOPROTEIN"/>
    <property type="match status" value="1"/>
</dbReference>
<dbReference type="Proteomes" id="UP000295578">
    <property type="component" value="Unassembled WGS sequence"/>
</dbReference>
<keyword evidence="1" id="KW-1133">Transmembrane helix</keyword>
<name>A0A4R5B531_9ACTN</name>
<feature type="transmembrane region" description="Helical" evidence="1">
    <location>
        <begin position="150"/>
        <end position="169"/>
    </location>
</feature>
<evidence type="ECO:0000313" key="3">
    <source>
        <dbReference type="Proteomes" id="UP000295578"/>
    </source>
</evidence>
<dbReference type="OrthoDB" id="3460610at2"/>
<feature type="transmembrane region" description="Helical" evidence="1">
    <location>
        <begin position="64"/>
        <end position="82"/>
    </location>
</feature>
<proteinExistence type="predicted"/>
<feature type="transmembrane region" description="Helical" evidence="1">
    <location>
        <begin position="253"/>
        <end position="274"/>
    </location>
</feature>
<reference evidence="2 3" key="1">
    <citation type="submission" date="2019-03" db="EMBL/GenBank/DDBJ databases">
        <title>Draft genome sequences of novel Actinobacteria.</title>
        <authorList>
            <person name="Sahin N."/>
            <person name="Ay H."/>
            <person name="Saygin H."/>
        </authorList>
    </citation>
    <scope>NUCLEOTIDE SEQUENCE [LARGE SCALE GENOMIC DNA]</scope>
    <source>
        <strain evidence="2 3">DSM 45941</strain>
    </source>
</reference>
<accession>A0A4R5B531</accession>
<organism evidence="2 3">
    <name type="scientific">Actinomadura darangshiensis</name>
    <dbReference type="NCBI Taxonomy" id="705336"/>
    <lineage>
        <taxon>Bacteria</taxon>
        <taxon>Bacillati</taxon>
        <taxon>Actinomycetota</taxon>
        <taxon>Actinomycetes</taxon>
        <taxon>Streptosporangiales</taxon>
        <taxon>Thermomonosporaceae</taxon>
        <taxon>Actinomadura</taxon>
    </lineage>
</organism>
<sequence>MTLTRTDPPHTPPRLRLLRERSVWIAAAGWLAGCAAVLAIAGDALPFDWPHDAHGTPGDRLVEFNTRLLEVLVLMGIVYWLTRRRPRPDLAARSPERAVALRETLGLLAYGAAGLGVGYVLARALGWHPFALHLAGSLYGTHDDVTPAEAVTWAVYNVVVYAAVPLLYFRRRYSSRELNLVSADRRGDAKVIAVILLIESAVQYLAMHPGTFDLGARQLALGLPLTFALYFAGAVLPAMVFIYCVLVPRFARLTGSTATTVILGGLTYAALHLWDAWTMFDSPAHAALSVLFLLATYFGPGMFKTWLTVRTGNAWVHVWAYHALAPHTLADTPLIARVFRLC</sequence>
<feature type="transmembrane region" description="Helical" evidence="1">
    <location>
        <begin position="227"/>
        <end position="246"/>
    </location>
</feature>
<feature type="transmembrane region" description="Helical" evidence="1">
    <location>
        <begin position="103"/>
        <end position="122"/>
    </location>
</feature>
<dbReference type="EMBL" id="SMKY01000106">
    <property type="protein sequence ID" value="TDD79690.1"/>
    <property type="molecule type" value="Genomic_DNA"/>
</dbReference>
<protein>
    <submittedName>
        <fullName evidence="2">Uncharacterized protein</fullName>
    </submittedName>
</protein>
<evidence type="ECO:0000313" key="2">
    <source>
        <dbReference type="EMBL" id="TDD79690.1"/>
    </source>
</evidence>
<keyword evidence="1" id="KW-0812">Transmembrane</keyword>
<dbReference type="RefSeq" id="WP_132199461.1">
    <property type="nucleotide sequence ID" value="NZ_SMKY01000106.1"/>
</dbReference>
<feature type="transmembrane region" description="Helical" evidence="1">
    <location>
        <begin position="23"/>
        <end position="44"/>
    </location>
</feature>
<keyword evidence="3" id="KW-1185">Reference proteome</keyword>
<feature type="transmembrane region" description="Helical" evidence="1">
    <location>
        <begin position="286"/>
        <end position="303"/>
    </location>
</feature>
<gene>
    <name evidence="2" type="ORF">E1293_22695</name>
</gene>
<feature type="transmembrane region" description="Helical" evidence="1">
    <location>
        <begin position="189"/>
        <end position="207"/>
    </location>
</feature>
<comment type="caution">
    <text evidence="2">The sequence shown here is derived from an EMBL/GenBank/DDBJ whole genome shotgun (WGS) entry which is preliminary data.</text>
</comment>